<dbReference type="Proteomes" id="UP000887576">
    <property type="component" value="Unplaced"/>
</dbReference>
<accession>A0AC34RJ21</accession>
<evidence type="ECO:0000313" key="2">
    <source>
        <dbReference type="WBParaSite" id="JU765_v2.g7275.t1"/>
    </source>
</evidence>
<name>A0AC34RJ21_9BILA</name>
<dbReference type="WBParaSite" id="JU765_v2.g7275.t1">
    <property type="protein sequence ID" value="JU765_v2.g7275.t1"/>
    <property type="gene ID" value="JU765_v2.g7275"/>
</dbReference>
<proteinExistence type="predicted"/>
<protein>
    <submittedName>
        <fullName evidence="2">V-type proton ATPase subunit S1/VOA1 transmembrane domain-containing protein</fullName>
    </submittedName>
</protein>
<evidence type="ECO:0000313" key="1">
    <source>
        <dbReference type="Proteomes" id="UP000887576"/>
    </source>
</evidence>
<sequence>MRWIFLSCIFGLMLMSVLTKESDTNVLTRPEKEQVERSKRVSISDDVDFDHGEPQAKPKSRVKAQAAAGDQNASKYKFPVVLPAYGHEQNLPTAECMMYLENVTIVILDVASIKNKHTSYSVTVGGKDKDTYGYSPSYVNCPDYKQKQPVTEFSFTVDIDLADKSLANSSATGKGVFEVSGNVKFTLNFNESFGINLIGASIQSLKINVLAKDLITDDIDVTKAKPINAYSNSTNIRSYFQHNFACDSTQAIWFPNPVAGTEQRYHYLVGLVLNNVQIQSYNVTVANGTDFKLPYFSRMTTDCEPTFSPGSWMGLITTLVLVTVLMFGFLMLNSVQTMDRFDDPKQKQIVINFKE</sequence>
<reference evidence="2" key="1">
    <citation type="submission" date="2022-11" db="UniProtKB">
        <authorList>
            <consortium name="WormBaseParasite"/>
        </authorList>
    </citation>
    <scope>IDENTIFICATION</scope>
</reference>
<organism evidence="1 2">
    <name type="scientific">Panagrolaimus sp. JU765</name>
    <dbReference type="NCBI Taxonomy" id="591449"/>
    <lineage>
        <taxon>Eukaryota</taxon>
        <taxon>Metazoa</taxon>
        <taxon>Ecdysozoa</taxon>
        <taxon>Nematoda</taxon>
        <taxon>Chromadorea</taxon>
        <taxon>Rhabditida</taxon>
        <taxon>Tylenchina</taxon>
        <taxon>Panagrolaimomorpha</taxon>
        <taxon>Panagrolaimoidea</taxon>
        <taxon>Panagrolaimidae</taxon>
        <taxon>Panagrolaimus</taxon>
    </lineage>
</organism>